<comment type="caution">
    <text evidence="1">The sequence shown here is derived from an EMBL/GenBank/DDBJ whole genome shotgun (WGS) entry which is preliminary data.</text>
</comment>
<dbReference type="Proteomes" id="UP000805193">
    <property type="component" value="Unassembled WGS sequence"/>
</dbReference>
<reference evidence="1 2" key="1">
    <citation type="journal article" date="2020" name="Cell">
        <title>Large-Scale Comparative Analyses of Tick Genomes Elucidate Their Genetic Diversity and Vector Capacities.</title>
        <authorList>
            <consortium name="Tick Genome and Microbiome Consortium (TIGMIC)"/>
            <person name="Jia N."/>
            <person name="Wang J."/>
            <person name="Shi W."/>
            <person name="Du L."/>
            <person name="Sun Y."/>
            <person name="Zhan W."/>
            <person name="Jiang J.F."/>
            <person name="Wang Q."/>
            <person name="Zhang B."/>
            <person name="Ji P."/>
            <person name="Bell-Sakyi L."/>
            <person name="Cui X.M."/>
            <person name="Yuan T.T."/>
            <person name="Jiang B.G."/>
            <person name="Yang W.F."/>
            <person name="Lam T.T."/>
            <person name="Chang Q.C."/>
            <person name="Ding S.J."/>
            <person name="Wang X.J."/>
            <person name="Zhu J.G."/>
            <person name="Ruan X.D."/>
            <person name="Zhao L."/>
            <person name="Wei J.T."/>
            <person name="Ye R.Z."/>
            <person name="Que T.C."/>
            <person name="Du C.H."/>
            <person name="Zhou Y.H."/>
            <person name="Cheng J.X."/>
            <person name="Dai P.F."/>
            <person name="Guo W.B."/>
            <person name="Han X.H."/>
            <person name="Huang E.J."/>
            <person name="Li L.F."/>
            <person name="Wei W."/>
            <person name="Gao Y.C."/>
            <person name="Liu J.Z."/>
            <person name="Shao H.Z."/>
            <person name="Wang X."/>
            <person name="Wang C.C."/>
            <person name="Yang T.C."/>
            <person name="Huo Q.B."/>
            <person name="Li W."/>
            <person name="Chen H.Y."/>
            <person name="Chen S.E."/>
            <person name="Zhou L.G."/>
            <person name="Ni X.B."/>
            <person name="Tian J.H."/>
            <person name="Sheng Y."/>
            <person name="Liu T."/>
            <person name="Pan Y.S."/>
            <person name="Xia L.Y."/>
            <person name="Li J."/>
            <person name="Zhao F."/>
            <person name="Cao W.C."/>
        </authorList>
    </citation>
    <scope>NUCLEOTIDE SEQUENCE [LARGE SCALE GENOMIC DNA]</scope>
    <source>
        <strain evidence="1">Iper-2018</strain>
    </source>
</reference>
<feature type="non-terminal residue" evidence="1">
    <location>
        <position position="988"/>
    </location>
</feature>
<sequence length="988" mass="111241">MAATPCSMERTLPRNTIPDNFQGYKLEHFCIPQHYKGDLESVFLPCGLVHDRIERMAQDIVQHYNEKPFRALCVLKGGYRFFADMLDRIRQYYHFGISSAPFSTDFIRVKSYVDDKSTGNVTVVGLDSMECLKGKNLLIVEDIIDTGRTMAALLEHLKTFEPNEIKVASLFVKRSPGSSGYRPDYCGFEIPDKFVVGYALDYNDHFRDLSLLVVPVGRDKVYDPHCAASCYGLLQLYCFLLENIPNHTDEVLSCSDDHKILSWNLVTKDSAKLTDLPEDLFPTSIHTLPRIAGSGVTRKSPGGGDVTLITTSDGKLCLLSKNGRIEKAVEAHRGAVLAGQWSPDATALVTAGEDGHVKIWSRNGMLRSTLSTNSQPIYCVAWGPNSNQVLYSMGMHLVIKPLQPNSKPTQWKSHDGLVLTVAWNTNNNLILSGSEDCKYKLWDTFGHILYSCHPNDYPITSLAWTPDGELFAVGSYNSLRLCDKTGWSYSLDKPQTQSIYSLEWSSDGTQVAGACGNGQVIFAHIIDRRLEWKNFEVSTVGRKMISVKNVTTDATEALDFQDSIIKISMMYSYLIVVTSTQCYIYSTRNWNTPQVFDLREGSICLVVQAERYFLLVESGGLYVYTYDGKFVCSPKWAGMRPDMLNRFTVALSNSIVAVRDKADERVVYLFDTQTGKPAGDGKPYVHKLEVTEVGIDQCGPSIQRKLAVLDKNKDLYLVSLRNEKNVDSVKLVPVSMGHGCRKTNCPCKKKKKNLTGYLLCGTLFNYAKNCQRTLLMMEHCKRFSDLSYNPHIVSFLGSNILVRRTDGSLVSFAVPPYASILHGYVTASRWDDALRLCRFVPSLWACLAAMSLSARELTTAEVSYAAIDEVDKVLYIQYIKAQPLDEVRSAEIALICGNQKEAENILLQNKLWFRAIMMNIGLHQWERALNLAIKYNSHVDTVLAHRKLSLERLGKKESSALFEKYNKEVKIDWSTIKTAMIEEYEREK</sequence>
<name>A0AC60NU23_IXOPE</name>
<keyword evidence="2" id="KW-1185">Reference proteome</keyword>
<protein>
    <submittedName>
        <fullName evidence="1">Uncharacterized protein</fullName>
    </submittedName>
</protein>
<dbReference type="EMBL" id="JABSTQ010011506">
    <property type="protein sequence ID" value="KAG0410608.1"/>
    <property type="molecule type" value="Genomic_DNA"/>
</dbReference>
<gene>
    <name evidence="1" type="ORF">HPB47_012265</name>
</gene>
<proteinExistence type="predicted"/>
<organism evidence="1 2">
    <name type="scientific">Ixodes persulcatus</name>
    <name type="common">Taiga tick</name>
    <dbReference type="NCBI Taxonomy" id="34615"/>
    <lineage>
        <taxon>Eukaryota</taxon>
        <taxon>Metazoa</taxon>
        <taxon>Ecdysozoa</taxon>
        <taxon>Arthropoda</taxon>
        <taxon>Chelicerata</taxon>
        <taxon>Arachnida</taxon>
        <taxon>Acari</taxon>
        <taxon>Parasitiformes</taxon>
        <taxon>Ixodida</taxon>
        <taxon>Ixodoidea</taxon>
        <taxon>Ixodidae</taxon>
        <taxon>Ixodinae</taxon>
        <taxon>Ixodes</taxon>
    </lineage>
</organism>
<evidence type="ECO:0000313" key="2">
    <source>
        <dbReference type="Proteomes" id="UP000805193"/>
    </source>
</evidence>
<evidence type="ECO:0000313" key="1">
    <source>
        <dbReference type="EMBL" id="KAG0410608.1"/>
    </source>
</evidence>
<accession>A0AC60NU23</accession>